<accession>A0A2Z2K819</accession>
<proteinExistence type="predicted"/>
<gene>
    <name evidence="1" type="ORF">B9T62_19155</name>
</gene>
<dbReference type="RefSeq" id="WP_087916724.1">
    <property type="nucleotide sequence ID" value="NZ_CP021780.1"/>
</dbReference>
<evidence type="ECO:0000313" key="1">
    <source>
        <dbReference type="EMBL" id="ASA22726.1"/>
    </source>
</evidence>
<sequence>MTIKNMSQFKKWLEKGKEIQFIENTMKPEMAGGQIREINKVQTNAITTLVNGRDSWLDIPKAKDTKFNEDGTIDIYLNGNYWLKIKPII</sequence>
<dbReference type="KEGG" id="pdh:B9T62_19155"/>
<keyword evidence="2" id="KW-1185">Reference proteome</keyword>
<evidence type="ECO:0000313" key="2">
    <source>
        <dbReference type="Proteomes" id="UP000249890"/>
    </source>
</evidence>
<dbReference type="Proteomes" id="UP000249890">
    <property type="component" value="Chromosome"/>
</dbReference>
<dbReference type="EMBL" id="CP021780">
    <property type="protein sequence ID" value="ASA22726.1"/>
    <property type="molecule type" value="Genomic_DNA"/>
</dbReference>
<organism evidence="1 2">
    <name type="scientific">Paenibacillus donghaensis</name>
    <dbReference type="NCBI Taxonomy" id="414771"/>
    <lineage>
        <taxon>Bacteria</taxon>
        <taxon>Bacillati</taxon>
        <taxon>Bacillota</taxon>
        <taxon>Bacilli</taxon>
        <taxon>Bacillales</taxon>
        <taxon>Paenibacillaceae</taxon>
        <taxon>Paenibacillus</taxon>
    </lineage>
</organism>
<dbReference type="AlphaFoldDB" id="A0A2Z2K819"/>
<protein>
    <submittedName>
        <fullName evidence="1">Uncharacterized protein</fullName>
    </submittedName>
</protein>
<name>A0A2Z2K819_9BACL</name>
<dbReference type="OrthoDB" id="2989292at2"/>
<reference evidence="1 2" key="1">
    <citation type="submission" date="2017-06" db="EMBL/GenBank/DDBJ databases">
        <title>Complete genome sequence of Paenibacillus donghaensis KCTC 13049T isolated from East Sea sediment, South Korea.</title>
        <authorList>
            <person name="Jung B.K."/>
            <person name="Hong S.-J."/>
            <person name="Shin J.-H."/>
        </authorList>
    </citation>
    <scope>NUCLEOTIDE SEQUENCE [LARGE SCALE GENOMIC DNA]</scope>
    <source>
        <strain evidence="1 2">KCTC 13049</strain>
    </source>
</reference>